<protein>
    <submittedName>
        <fullName evidence="1">Uncharacterized protein</fullName>
    </submittedName>
</protein>
<reference evidence="1 2" key="1">
    <citation type="journal article" date="2023" name="Plants (Basel)">
        <title>Bridging the Gap: Combining Genomics and Transcriptomics Approaches to Understand Stylosanthes scabra, an Orphan Legume from the Brazilian Caatinga.</title>
        <authorList>
            <person name="Ferreira-Neto J.R.C."/>
            <person name="da Silva M.D."/>
            <person name="Binneck E."/>
            <person name="de Melo N.F."/>
            <person name="da Silva R.H."/>
            <person name="de Melo A.L.T.M."/>
            <person name="Pandolfi V."/>
            <person name="Bustamante F.O."/>
            <person name="Brasileiro-Vidal A.C."/>
            <person name="Benko-Iseppon A.M."/>
        </authorList>
    </citation>
    <scope>NUCLEOTIDE SEQUENCE [LARGE SCALE GENOMIC DNA]</scope>
    <source>
        <tissue evidence="1">Leaves</tissue>
    </source>
</reference>
<gene>
    <name evidence="1" type="ORF">PIB30_077758</name>
</gene>
<evidence type="ECO:0000313" key="2">
    <source>
        <dbReference type="Proteomes" id="UP001341840"/>
    </source>
</evidence>
<organism evidence="1 2">
    <name type="scientific">Stylosanthes scabra</name>
    <dbReference type="NCBI Taxonomy" id="79078"/>
    <lineage>
        <taxon>Eukaryota</taxon>
        <taxon>Viridiplantae</taxon>
        <taxon>Streptophyta</taxon>
        <taxon>Embryophyta</taxon>
        <taxon>Tracheophyta</taxon>
        <taxon>Spermatophyta</taxon>
        <taxon>Magnoliopsida</taxon>
        <taxon>eudicotyledons</taxon>
        <taxon>Gunneridae</taxon>
        <taxon>Pentapetalae</taxon>
        <taxon>rosids</taxon>
        <taxon>fabids</taxon>
        <taxon>Fabales</taxon>
        <taxon>Fabaceae</taxon>
        <taxon>Papilionoideae</taxon>
        <taxon>50 kb inversion clade</taxon>
        <taxon>dalbergioids sensu lato</taxon>
        <taxon>Dalbergieae</taxon>
        <taxon>Pterocarpus clade</taxon>
        <taxon>Stylosanthes</taxon>
    </lineage>
</organism>
<comment type="caution">
    <text evidence="1">The sequence shown here is derived from an EMBL/GenBank/DDBJ whole genome shotgun (WGS) entry which is preliminary data.</text>
</comment>
<accession>A0ABU6QQ85</accession>
<dbReference type="EMBL" id="JASCZI010001055">
    <property type="protein sequence ID" value="MED6114181.1"/>
    <property type="molecule type" value="Genomic_DNA"/>
</dbReference>
<evidence type="ECO:0000313" key="1">
    <source>
        <dbReference type="EMBL" id="MED6114181.1"/>
    </source>
</evidence>
<keyword evidence="2" id="KW-1185">Reference proteome</keyword>
<sequence>MIYSGSAQSLCLRPLFSTAIEISTKPPSFKVLDKPLKQEHLNLTPHVARSTKCAALTLYSRGSTSVALRHKGLGRLPEMLPGTCVDARGDHAAALCPVFLFSASLFEIFASNAFVSFSYAILNP</sequence>
<name>A0ABU6QQ85_9FABA</name>
<proteinExistence type="predicted"/>
<dbReference type="Proteomes" id="UP001341840">
    <property type="component" value="Unassembled WGS sequence"/>
</dbReference>